<dbReference type="InterPro" id="IPR011990">
    <property type="entry name" value="TPR-like_helical_dom_sf"/>
</dbReference>
<sequence length="828" mass="93660">MNRQPSPPKYIKKEESDVSLLKWAAILMAAIFFLIYTFKAGLFNGYDFGFEKKLIGASIYSLVFVLIMAAHLFKVWNTNSWKAILSIAVWLLPISYAISSIGAASENTANIMTMVSCLLAAFFVFGLYYNDTRYTRVALETILFLTSYVLVWFGVINLFGQYWYPDALWFQLDTYRMTSVFQYPNTYAALLIAVLLAAAYYTTHAKKRIWMSIHAFMLVPVFVSFMLTYSRAALVVIPLAVLLTMPFLKVTKQLMYVLHLFVTVIVSFAVLGIIESKSISIAKQVLRFNERGSQIPPEKLMPLFSSEALTGWGALLGASVVALLLILALNRWVEPWLEAKLDRFSERKISYLAAPIAMISLAIIGAAVVLSSATARGWLPSNLADRLENISFKQHSVLERGTFYENAITLVADYPLFGAGGGGWQALYQKYQTNPYTSNQTHSYIFQVLVETGWIGLLLQIGFFALVYWLFVRTWIRHPEKRGSQLIYFIFSISILLHSFLDFDMSYISIAAIVFFSLGSMIGVYDKELSLPKLTLKNPKLKRIYPAVLSVVIIITGVFAYRFYASYNQFDKARAMAQQQASIDQIFPVLDKAISLSPSNTQYYLVKADWLSQVYGQTQNAEYLEQAKKILQEAQLKEPYERQIVQAVNNNLLLAGNTAEAITALEDAQINFPWDITLYEMRIKQLADLGLNEKNAGSGDFEGRWNRAAEIYQDILNRMDKLKELPKEQLQGRRFDVSTSVRQAMAQIDYHSGRYAEAAEMLKPSLSEALVPKDQSEQAITEAATSRSAIRYYLAAIEKLGQSDQVLKEKLFQADSNEEALFKKLVAS</sequence>
<evidence type="ECO:0000313" key="7">
    <source>
        <dbReference type="EMBL" id="OXM14223.1"/>
    </source>
</evidence>
<keyword evidence="2 5" id="KW-0812">Transmembrane</keyword>
<keyword evidence="8" id="KW-1185">Reference proteome</keyword>
<dbReference type="Proteomes" id="UP000215145">
    <property type="component" value="Unassembled WGS sequence"/>
</dbReference>
<feature type="transmembrane region" description="Helical" evidence="5">
    <location>
        <begin position="83"/>
        <end position="105"/>
    </location>
</feature>
<feature type="transmembrane region" description="Helical" evidence="5">
    <location>
        <begin position="349"/>
        <end position="373"/>
    </location>
</feature>
<dbReference type="Gene3D" id="1.25.40.10">
    <property type="entry name" value="Tetratricopeptide repeat domain"/>
    <property type="match status" value="1"/>
</dbReference>
<feature type="transmembrane region" description="Helical" evidence="5">
    <location>
        <begin position="545"/>
        <end position="564"/>
    </location>
</feature>
<evidence type="ECO:0000313" key="8">
    <source>
        <dbReference type="Proteomes" id="UP000215145"/>
    </source>
</evidence>
<evidence type="ECO:0000256" key="2">
    <source>
        <dbReference type="ARBA" id="ARBA00022692"/>
    </source>
</evidence>
<protein>
    <recommendedName>
        <fullName evidence="6">O-antigen ligase-related domain-containing protein</fullName>
    </recommendedName>
</protein>
<dbReference type="Pfam" id="PF04932">
    <property type="entry name" value="Wzy_C"/>
    <property type="match status" value="1"/>
</dbReference>
<evidence type="ECO:0000259" key="6">
    <source>
        <dbReference type="Pfam" id="PF04932"/>
    </source>
</evidence>
<feature type="domain" description="O-antigen ligase-related" evidence="6">
    <location>
        <begin position="303"/>
        <end position="459"/>
    </location>
</feature>
<feature type="transmembrane region" description="Helical" evidence="5">
    <location>
        <begin position="142"/>
        <end position="164"/>
    </location>
</feature>
<feature type="transmembrane region" description="Helical" evidence="5">
    <location>
        <begin position="209"/>
        <end position="226"/>
    </location>
</feature>
<dbReference type="PANTHER" id="PTHR37422">
    <property type="entry name" value="TEICHURONIC ACID BIOSYNTHESIS PROTEIN TUAE"/>
    <property type="match status" value="1"/>
</dbReference>
<dbReference type="GO" id="GO:0016020">
    <property type="term" value="C:membrane"/>
    <property type="evidence" value="ECO:0007669"/>
    <property type="project" value="UniProtKB-SubCell"/>
</dbReference>
<comment type="subcellular location">
    <subcellularLocation>
        <location evidence="1">Membrane</location>
        <topology evidence="1">Multi-pass membrane protein</topology>
    </subcellularLocation>
</comment>
<name>A0A229NWA8_9BACL</name>
<feature type="transmembrane region" description="Helical" evidence="5">
    <location>
        <begin position="20"/>
        <end position="38"/>
    </location>
</feature>
<reference evidence="7 8" key="1">
    <citation type="submission" date="2017-07" db="EMBL/GenBank/DDBJ databases">
        <title>Paenibacillus herberti R33 genome sequencing and assembly.</title>
        <authorList>
            <person name="Su W."/>
        </authorList>
    </citation>
    <scope>NUCLEOTIDE SEQUENCE [LARGE SCALE GENOMIC DNA]</scope>
    <source>
        <strain evidence="7 8">R33</strain>
    </source>
</reference>
<dbReference type="InterPro" id="IPR051533">
    <property type="entry name" value="WaaL-like"/>
</dbReference>
<evidence type="ECO:0000256" key="3">
    <source>
        <dbReference type="ARBA" id="ARBA00022989"/>
    </source>
</evidence>
<feature type="transmembrane region" description="Helical" evidence="5">
    <location>
        <begin position="111"/>
        <end position="130"/>
    </location>
</feature>
<dbReference type="OrthoDB" id="1808577at2"/>
<keyword evidence="3 5" id="KW-1133">Transmembrane helix</keyword>
<feature type="transmembrane region" description="Helical" evidence="5">
    <location>
        <begin position="483"/>
        <end position="501"/>
    </location>
</feature>
<dbReference type="InterPro" id="IPR007016">
    <property type="entry name" value="O-antigen_ligase-rel_domated"/>
</dbReference>
<feature type="transmembrane region" description="Helical" evidence="5">
    <location>
        <begin position="232"/>
        <end position="248"/>
    </location>
</feature>
<feature type="transmembrane region" description="Helical" evidence="5">
    <location>
        <begin position="58"/>
        <end position="76"/>
    </location>
</feature>
<keyword evidence="4 5" id="KW-0472">Membrane</keyword>
<feature type="transmembrane region" description="Helical" evidence="5">
    <location>
        <begin position="309"/>
        <end position="329"/>
    </location>
</feature>
<feature type="transmembrane region" description="Helical" evidence="5">
    <location>
        <begin position="444"/>
        <end position="471"/>
    </location>
</feature>
<dbReference type="PANTHER" id="PTHR37422:SF13">
    <property type="entry name" value="LIPOPOLYSACCHARIDE BIOSYNTHESIS PROTEIN PA4999-RELATED"/>
    <property type="match status" value="1"/>
</dbReference>
<comment type="caution">
    <text evidence="7">The sequence shown here is derived from an EMBL/GenBank/DDBJ whole genome shotgun (WGS) entry which is preliminary data.</text>
</comment>
<proteinExistence type="predicted"/>
<evidence type="ECO:0000256" key="4">
    <source>
        <dbReference type="ARBA" id="ARBA00023136"/>
    </source>
</evidence>
<evidence type="ECO:0000256" key="5">
    <source>
        <dbReference type="SAM" id="Phobius"/>
    </source>
</evidence>
<accession>A0A229NWA8</accession>
<dbReference type="AlphaFoldDB" id="A0A229NWA8"/>
<evidence type="ECO:0000256" key="1">
    <source>
        <dbReference type="ARBA" id="ARBA00004141"/>
    </source>
</evidence>
<feature type="transmembrane region" description="Helical" evidence="5">
    <location>
        <begin position="255"/>
        <end position="274"/>
    </location>
</feature>
<feature type="transmembrane region" description="Helical" evidence="5">
    <location>
        <begin position="184"/>
        <end position="202"/>
    </location>
</feature>
<organism evidence="7 8">
    <name type="scientific">Paenibacillus herberti</name>
    <dbReference type="NCBI Taxonomy" id="1619309"/>
    <lineage>
        <taxon>Bacteria</taxon>
        <taxon>Bacillati</taxon>
        <taxon>Bacillota</taxon>
        <taxon>Bacilli</taxon>
        <taxon>Bacillales</taxon>
        <taxon>Paenibacillaceae</taxon>
        <taxon>Paenibacillus</taxon>
    </lineage>
</organism>
<dbReference type="EMBL" id="NMUQ01000002">
    <property type="protein sequence ID" value="OXM14223.1"/>
    <property type="molecule type" value="Genomic_DNA"/>
</dbReference>
<feature type="transmembrane region" description="Helical" evidence="5">
    <location>
        <begin position="507"/>
        <end position="525"/>
    </location>
</feature>
<gene>
    <name evidence="7" type="ORF">CGZ75_14770</name>
</gene>